<accession>A0AAF5Q3P7</accession>
<protein>
    <submittedName>
        <fullName evidence="2">Uncharacterized protein</fullName>
    </submittedName>
</protein>
<name>A0AAF5Q3P7_WUCBA</name>
<proteinExistence type="predicted"/>
<dbReference type="Proteomes" id="UP000093561">
    <property type="component" value="Unassembled WGS sequence"/>
</dbReference>
<evidence type="ECO:0000313" key="1">
    <source>
        <dbReference type="Proteomes" id="UP000093561"/>
    </source>
</evidence>
<evidence type="ECO:0000313" key="2">
    <source>
        <dbReference type="WBParaSite" id="mrna-Wban_09654"/>
    </source>
</evidence>
<reference evidence="1" key="1">
    <citation type="submission" date="2015-03" db="EMBL/GenBank/DDBJ databases">
        <title>Wuchereria bancrofti Genome Sequencing Papua New Guinea Strain.</title>
        <authorList>
            <person name="Small S.T."/>
            <person name="Serre D."/>
            <person name="Zimmerman P.A."/>
        </authorList>
    </citation>
    <scope>NUCLEOTIDE SEQUENCE [LARGE SCALE GENOMIC DNA]</scope>
    <source>
        <strain evidence="1">pt0022</strain>
    </source>
</reference>
<organism evidence="1 2">
    <name type="scientific">Wuchereria bancrofti</name>
    <dbReference type="NCBI Taxonomy" id="6293"/>
    <lineage>
        <taxon>Eukaryota</taxon>
        <taxon>Metazoa</taxon>
        <taxon>Ecdysozoa</taxon>
        <taxon>Nematoda</taxon>
        <taxon>Chromadorea</taxon>
        <taxon>Rhabditida</taxon>
        <taxon>Spirurina</taxon>
        <taxon>Spiruromorpha</taxon>
        <taxon>Filarioidea</taxon>
        <taxon>Onchocercidae</taxon>
        <taxon>Wuchereria</taxon>
    </lineage>
</organism>
<sequence length="136" mass="15389">MPTVSNKHNWHIFVGRPVTNNAANGKQLRSITLRTKKFIRKEILTLQIRTKKFIRKEILTLQISKNKKSIVEGKLNNTLISLTIIKLLFFELMVEYLNQSNALNKYFMTALPGVPSCPLKSGGPRGPGGHRLLGLH</sequence>
<reference evidence="2" key="3">
    <citation type="submission" date="2024-02" db="UniProtKB">
        <authorList>
            <consortium name="WormBaseParasite"/>
        </authorList>
    </citation>
    <scope>IDENTIFICATION</scope>
    <source>
        <strain evidence="2">pt0022</strain>
    </source>
</reference>
<reference evidence="1" key="2">
    <citation type="journal article" date="2016" name="Mol. Ecol.">
        <title>Population genomics of the filarial nematode parasite Wuchereria bancrofti from mosquitoes.</title>
        <authorList>
            <person name="Small S.T."/>
            <person name="Reimer L.J."/>
            <person name="Tisch D.J."/>
            <person name="King C.L."/>
            <person name="Christensen B.M."/>
            <person name="Siba P.M."/>
            <person name="Kazura J.W."/>
            <person name="Serre D."/>
            <person name="Zimmerman P.A."/>
        </authorList>
    </citation>
    <scope>NUCLEOTIDE SEQUENCE</scope>
    <source>
        <strain evidence="1">pt0022</strain>
    </source>
</reference>
<dbReference type="WBParaSite" id="mrna-Wban_09654">
    <property type="protein sequence ID" value="mrna-Wban_09654"/>
    <property type="gene ID" value="Wban_09654"/>
</dbReference>
<dbReference type="AlphaFoldDB" id="A0AAF5Q3P7"/>